<evidence type="ECO:0000313" key="2">
    <source>
        <dbReference type="EMBL" id="OYR21039.1"/>
    </source>
</evidence>
<keyword evidence="1" id="KW-0175">Coiled coil</keyword>
<dbReference type="AlphaFoldDB" id="A0A256G1V1"/>
<comment type="caution">
    <text evidence="2">The sequence shown here is derived from an EMBL/GenBank/DDBJ whole genome shotgun (WGS) entry which is preliminary data.</text>
</comment>
<name>A0A256G1V1_9HYPH</name>
<evidence type="ECO:0000256" key="1">
    <source>
        <dbReference type="SAM" id="Coils"/>
    </source>
</evidence>
<feature type="coiled-coil region" evidence="1">
    <location>
        <begin position="24"/>
        <end position="95"/>
    </location>
</feature>
<protein>
    <recommendedName>
        <fullName evidence="4">DUF883 domain-containing protein</fullName>
    </recommendedName>
</protein>
<sequence length="117" mass="12666">MARGATNTTKIEEKIEEALTDSTTDDLQSQVEQLKEDIAAIAATLANLGSQSVRDAKRTAKETYRSAYIQGEDVVDDLKNKAQDVEAQLTETVRARPIASLATAVGVGYLLALLSRR</sequence>
<accession>A0A256G1V1</accession>
<dbReference type="OrthoDB" id="8368551at2"/>
<reference evidence="2 3" key="1">
    <citation type="submission" date="2017-07" db="EMBL/GenBank/DDBJ databases">
        <title>Phylogenetic study on the rhizospheric bacterium Ochrobactrum sp. A44.</title>
        <authorList>
            <person name="Krzyzanowska D.M."/>
            <person name="Ossowicki A."/>
            <person name="Rajewska M."/>
            <person name="Maciag T."/>
            <person name="Kaczynski Z."/>
            <person name="Czerwicka M."/>
            <person name="Jafra S."/>
        </authorList>
    </citation>
    <scope>NUCLEOTIDE SEQUENCE [LARGE SCALE GENOMIC DNA]</scope>
    <source>
        <strain evidence="2 3">DSM 7216</strain>
    </source>
</reference>
<keyword evidence="3" id="KW-1185">Reference proteome</keyword>
<proteinExistence type="predicted"/>
<dbReference type="EMBL" id="NNRJ01000012">
    <property type="protein sequence ID" value="OYR21039.1"/>
    <property type="molecule type" value="Genomic_DNA"/>
</dbReference>
<dbReference type="Proteomes" id="UP000215590">
    <property type="component" value="Unassembled WGS sequence"/>
</dbReference>
<evidence type="ECO:0008006" key="4">
    <source>
        <dbReference type="Google" id="ProtNLM"/>
    </source>
</evidence>
<gene>
    <name evidence="2" type="ORF">CEV31_0659</name>
</gene>
<evidence type="ECO:0000313" key="3">
    <source>
        <dbReference type="Proteomes" id="UP000215590"/>
    </source>
</evidence>
<organism evidence="2 3">
    <name type="scientific">Brucella thiophenivorans</name>
    <dbReference type="NCBI Taxonomy" id="571255"/>
    <lineage>
        <taxon>Bacteria</taxon>
        <taxon>Pseudomonadati</taxon>
        <taxon>Pseudomonadota</taxon>
        <taxon>Alphaproteobacteria</taxon>
        <taxon>Hyphomicrobiales</taxon>
        <taxon>Brucellaceae</taxon>
        <taxon>Brucella/Ochrobactrum group</taxon>
        <taxon>Brucella</taxon>
    </lineage>
</organism>
<dbReference type="RefSeq" id="WP_094505438.1">
    <property type="nucleotide sequence ID" value="NZ_JBHEEK010000032.1"/>
</dbReference>